<feature type="region of interest" description="Disordered" evidence="1">
    <location>
        <begin position="87"/>
        <end position="115"/>
    </location>
</feature>
<keyword evidence="2" id="KW-1133">Transmembrane helix</keyword>
<proteinExistence type="predicted"/>
<evidence type="ECO:0000256" key="2">
    <source>
        <dbReference type="SAM" id="Phobius"/>
    </source>
</evidence>
<dbReference type="InterPro" id="IPR021459">
    <property type="entry name" value="GH101-related"/>
</dbReference>
<gene>
    <name evidence="3" type="ORF">ACH4F9_01095</name>
</gene>
<dbReference type="EMBL" id="JBIRGQ010000001">
    <property type="protein sequence ID" value="MFH8543588.1"/>
    <property type="molecule type" value="Genomic_DNA"/>
</dbReference>
<feature type="region of interest" description="Disordered" evidence="1">
    <location>
        <begin position="1"/>
        <end position="23"/>
    </location>
</feature>
<feature type="transmembrane region" description="Helical" evidence="2">
    <location>
        <begin position="31"/>
        <end position="51"/>
    </location>
</feature>
<dbReference type="Proteomes" id="UP001610818">
    <property type="component" value="Unassembled WGS sequence"/>
</dbReference>
<dbReference type="GO" id="GO:0016787">
    <property type="term" value="F:hydrolase activity"/>
    <property type="evidence" value="ECO:0007669"/>
    <property type="project" value="UniProtKB-KW"/>
</dbReference>
<protein>
    <submittedName>
        <fullName evidence="3">Glycoside hydrolase</fullName>
    </submittedName>
</protein>
<comment type="caution">
    <text evidence="3">The sequence shown here is derived from an EMBL/GenBank/DDBJ whole genome shotgun (WGS) entry which is preliminary data.</text>
</comment>
<evidence type="ECO:0000256" key="1">
    <source>
        <dbReference type="SAM" id="MobiDB-lite"/>
    </source>
</evidence>
<name>A0ABW7QFT2_9ACTN</name>
<reference evidence="3 4" key="1">
    <citation type="submission" date="2024-10" db="EMBL/GenBank/DDBJ databases">
        <title>The Natural Products Discovery Center: Release of the First 8490 Sequenced Strains for Exploring Actinobacteria Biosynthetic Diversity.</title>
        <authorList>
            <person name="Kalkreuter E."/>
            <person name="Kautsar S.A."/>
            <person name="Yang D."/>
            <person name="Bader C.D."/>
            <person name="Teijaro C.N."/>
            <person name="Fluegel L."/>
            <person name="Davis C.M."/>
            <person name="Simpson J.R."/>
            <person name="Lauterbach L."/>
            <person name="Steele A.D."/>
            <person name="Gui C."/>
            <person name="Meng S."/>
            <person name="Li G."/>
            <person name="Viehrig K."/>
            <person name="Ye F."/>
            <person name="Su P."/>
            <person name="Kiefer A.F."/>
            <person name="Nichols A."/>
            <person name="Cepeda A.J."/>
            <person name="Yan W."/>
            <person name="Fan B."/>
            <person name="Jiang Y."/>
            <person name="Adhikari A."/>
            <person name="Zheng C.-J."/>
            <person name="Schuster L."/>
            <person name="Cowan T.M."/>
            <person name="Smanski M.J."/>
            <person name="Chevrette M.G."/>
            <person name="De Carvalho L.P.S."/>
            <person name="Shen B."/>
        </authorList>
    </citation>
    <scope>NUCLEOTIDE SEQUENCE [LARGE SCALE GENOMIC DNA]</scope>
    <source>
        <strain evidence="3 4">NPDC017990</strain>
    </source>
</reference>
<keyword evidence="4" id="KW-1185">Reference proteome</keyword>
<dbReference type="Pfam" id="PF11308">
    <property type="entry name" value="Glyco_hydro_129"/>
    <property type="match status" value="1"/>
</dbReference>
<keyword evidence="2" id="KW-0812">Transmembrane</keyword>
<keyword evidence="3" id="KW-0378">Hydrolase</keyword>
<accession>A0ABW7QFT2</accession>
<evidence type="ECO:0000313" key="3">
    <source>
        <dbReference type="EMBL" id="MFH8543588.1"/>
    </source>
</evidence>
<keyword evidence="2" id="KW-0472">Membrane</keyword>
<evidence type="ECO:0000313" key="4">
    <source>
        <dbReference type="Proteomes" id="UP001610818"/>
    </source>
</evidence>
<dbReference type="RefSeq" id="WP_397706844.1">
    <property type="nucleotide sequence ID" value="NZ_JBIRGN010000001.1"/>
</dbReference>
<sequence>MNHVESKSTRTYQARHSDVAGATRRRRIRTYGLAAAVVLTVTTASAGYLAMAGPSVDGGTQTAPPQVHGSTVDFAVRGGVARVETGSLGVTGRTGDGASLPVSGAAGQQLGKPGKVTVDGRTARWSYPARKLTVTAVSDRGRLRMTVHSGADQKLSWPRTAPDPGGALQIPRGEGLRVPVSDTFWNSAAAGLKDSEAELSGGLTLPAWGYTRGKHGVSYIVPEEVGTSLGFASRGGRLSSTARHEFSRREQTRDYTVHFSLTGPSPVSSATDYRAYLDEHGMLSSLKQKIKENPAITRMLGAVHAYAWGDARTAKGVNELRKLGVSRLWLGYDADDQPMGKQAVQAAKRHGYLVGPYDSYANGQPSESADNPSSKWPGSVYPDFCIRNWKGEIKEGFGGRGCYVSSQAFKQAERGKHYLADRAEKMTANGADSYFLDVDAAGELFSDSSKGHRMNKKQDRANRLARMRKLASEDKFVLGSESAGAWAAPVLAFDHGGQTPVADGLWKLENDKEKWGGYAPQGEPAVFFKQVKLPSALAKAMYEPRYRVPLYETALHGSVINTDRWEMPYNKLPDQKTDRALMSALYNTPLNFTLGDKNLTSTGKEMAALQRFFAPLHKAVGTERMTGYQRLTGDGTVQRSQFGDGKLTVTANFGAKPYGSLPGGCVTAKLKTEAKPQRLCPAKLLS</sequence>
<organism evidence="3 4">
    <name type="scientific">Streptomyces longisporoflavus</name>
    <dbReference type="NCBI Taxonomy" id="28044"/>
    <lineage>
        <taxon>Bacteria</taxon>
        <taxon>Bacillati</taxon>
        <taxon>Actinomycetota</taxon>
        <taxon>Actinomycetes</taxon>
        <taxon>Kitasatosporales</taxon>
        <taxon>Streptomycetaceae</taxon>
        <taxon>Streptomyces</taxon>
    </lineage>
</organism>